<keyword evidence="4" id="KW-0633">Potassium transport</keyword>
<dbReference type="InterPro" id="IPR036291">
    <property type="entry name" value="NAD(P)-bd_dom_sf"/>
</dbReference>
<sequence>MDHMHTILQSLAPVVLLLLFGVVAAIACRAAKLSPIVGYLALGVALRASGVEPLHTSSTVALLSELGVVFLLFDIGLHFSLKHIREQARDIFGFGPVQVLLGTLGLGLLAMLIGVAPLPAFLLGATLALSSTAVVAAMIAERRQQNCPVGMTATAILIFQDVAAIFLLIIVNALNGDGGPLAPQLAMAVVKALIAFGVAYVLARLVVRPLFDLIARTENEEVFTASALLVVLAASWATGSIGLSLTLGGFLGGMIIAETPYRPIIQSETKPFRNLLLSFFFISVGLSLDLASLGQHWGAVIAVTILFIAVKIATNAASSLIFRWSAPGSMQLGFLLAQGSEFAFVILSLPAMRLLVGDQVASIVIAAVAVSLALTPALAKSGRKIAGKMRARRKTKDERETLERELAAPVLIVGMGPVGRTVADALTEFEINYSSIEKDQKTFADANADGYSVVFGDAADPRIWEPLGMHDRKIVVITAPAIEVSRELTPLAARAFPHIRRFAAIAKPAEREAYEMAGVIPVVDDSVPPGLDVGAAVLRELGIDDAAIENWRESQQSRTADALATAEAAE</sequence>
<feature type="transmembrane region" description="Helical" evidence="10">
    <location>
        <begin position="120"/>
        <end position="140"/>
    </location>
</feature>
<protein>
    <submittedName>
        <fullName evidence="13">Sodium/hydrogen exchanger</fullName>
    </submittedName>
</protein>
<evidence type="ECO:0000256" key="8">
    <source>
        <dbReference type="ARBA" id="ARBA00023065"/>
    </source>
</evidence>
<evidence type="ECO:0000256" key="10">
    <source>
        <dbReference type="SAM" id="Phobius"/>
    </source>
</evidence>
<evidence type="ECO:0000256" key="2">
    <source>
        <dbReference type="ARBA" id="ARBA00022448"/>
    </source>
</evidence>
<keyword evidence="8" id="KW-0406">Ion transport</keyword>
<dbReference type="GO" id="GO:1902600">
    <property type="term" value="P:proton transmembrane transport"/>
    <property type="evidence" value="ECO:0007669"/>
    <property type="project" value="InterPro"/>
</dbReference>
<evidence type="ECO:0000256" key="1">
    <source>
        <dbReference type="ARBA" id="ARBA00004141"/>
    </source>
</evidence>
<keyword evidence="7 10" id="KW-1133">Transmembrane helix</keyword>
<evidence type="ECO:0000256" key="5">
    <source>
        <dbReference type="ARBA" id="ARBA00022692"/>
    </source>
</evidence>
<feature type="transmembrane region" description="Helical" evidence="10">
    <location>
        <begin position="334"/>
        <end position="354"/>
    </location>
</feature>
<dbReference type="Pfam" id="PF02254">
    <property type="entry name" value="TrkA_N"/>
    <property type="match status" value="1"/>
</dbReference>
<evidence type="ECO:0000313" key="14">
    <source>
        <dbReference type="Proteomes" id="UP000485880"/>
    </source>
</evidence>
<feature type="domain" description="RCK N-terminal" evidence="12">
    <location>
        <begin position="410"/>
        <end position="522"/>
    </location>
</feature>
<keyword evidence="14" id="KW-1185">Reference proteome</keyword>
<keyword evidence="6" id="KW-0630">Potassium</keyword>
<organism evidence="13 14">
    <name type="scientific">Methylocella tundrae</name>
    <dbReference type="NCBI Taxonomy" id="227605"/>
    <lineage>
        <taxon>Bacteria</taxon>
        <taxon>Pseudomonadati</taxon>
        <taxon>Pseudomonadota</taxon>
        <taxon>Alphaproteobacteria</taxon>
        <taxon>Hyphomicrobiales</taxon>
        <taxon>Beijerinckiaceae</taxon>
        <taxon>Methylocella</taxon>
    </lineage>
</organism>
<keyword evidence="2" id="KW-0813">Transport</keyword>
<name>A0A8B6M1F5_METTU</name>
<accession>A0A8B6M1F5</accession>
<evidence type="ECO:0000256" key="3">
    <source>
        <dbReference type="ARBA" id="ARBA00022449"/>
    </source>
</evidence>
<feature type="transmembrane region" description="Helical" evidence="10">
    <location>
        <begin position="297"/>
        <end position="322"/>
    </location>
</feature>
<evidence type="ECO:0000256" key="9">
    <source>
        <dbReference type="ARBA" id="ARBA00023136"/>
    </source>
</evidence>
<dbReference type="AlphaFoldDB" id="A0A8B6M1F5"/>
<dbReference type="PANTHER" id="PTHR46157:SF4">
    <property type="entry name" value="K(+) EFFLUX ANTIPORTER 3, CHLOROPLASTIC"/>
    <property type="match status" value="1"/>
</dbReference>
<dbReference type="Proteomes" id="UP000485880">
    <property type="component" value="Unassembled WGS sequence"/>
</dbReference>
<keyword evidence="9 10" id="KW-0472">Membrane</keyword>
<feature type="transmembrane region" description="Helical" evidence="10">
    <location>
        <begin position="54"/>
        <end position="79"/>
    </location>
</feature>
<evidence type="ECO:0000313" key="13">
    <source>
        <dbReference type="EMBL" id="VTZ48203.1"/>
    </source>
</evidence>
<comment type="caution">
    <text evidence="13">The sequence shown here is derived from an EMBL/GenBank/DDBJ whole genome shotgun (WGS) entry which is preliminary data.</text>
</comment>
<evidence type="ECO:0000259" key="12">
    <source>
        <dbReference type="Pfam" id="PF02254"/>
    </source>
</evidence>
<feature type="transmembrane region" description="Helical" evidence="10">
    <location>
        <begin position="360"/>
        <end position="379"/>
    </location>
</feature>
<dbReference type="GO" id="GO:0006813">
    <property type="term" value="P:potassium ion transport"/>
    <property type="evidence" value="ECO:0007669"/>
    <property type="project" value="UniProtKB-KW"/>
</dbReference>
<dbReference type="SUPFAM" id="SSF51735">
    <property type="entry name" value="NAD(P)-binding Rossmann-fold domains"/>
    <property type="match status" value="1"/>
</dbReference>
<reference evidence="13 14" key="1">
    <citation type="submission" date="2019-05" db="EMBL/GenBank/DDBJ databases">
        <authorList>
            <person name="Farhan Ul Haque M."/>
        </authorList>
    </citation>
    <scope>NUCLEOTIDE SEQUENCE [LARGE SCALE GENOMIC DNA]</scope>
    <source>
        <strain evidence="13">2</strain>
    </source>
</reference>
<dbReference type="PANTHER" id="PTHR46157">
    <property type="entry name" value="K(+) EFFLUX ANTIPORTER 3, CHLOROPLASTIC"/>
    <property type="match status" value="1"/>
</dbReference>
<proteinExistence type="predicted"/>
<dbReference type="InterPro" id="IPR003148">
    <property type="entry name" value="RCK_N"/>
</dbReference>
<dbReference type="RefSeq" id="WP_174510843.1">
    <property type="nucleotide sequence ID" value="NZ_CABFMQ020000001.1"/>
</dbReference>
<dbReference type="GO" id="GO:0015297">
    <property type="term" value="F:antiporter activity"/>
    <property type="evidence" value="ECO:0007669"/>
    <property type="project" value="UniProtKB-KW"/>
</dbReference>
<dbReference type="Pfam" id="PF00999">
    <property type="entry name" value="Na_H_Exchanger"/>
    <property type="match status" value="1"/>
</dbReference>
<gene>
    <name evidence="13" type="ORF">MPC4_10153</name>
</gene>
<keyword evidence="5 10" id="KW-0812">Transmembrane</keyword>
<feature type="transmembrane region" description="Helical" evidence="10">
    <location>
        <begin position="91"/>
        <end position="114"/>
    </location>
</feature>
<comment type="subcellular location">
    <subcellularLocation>
        <location evidence="1">Membrane</location>
        <topology evidence="1">Multi-pass membrane protein</topology>
    </subcellularLocation>
</comment>
<dbReference type="Gene3D" id="1.20.1530.20">
    <property type="match status" value="1"/>
</dbReference>
<dbReference type="InterPro" id="IPR038770">
    <property type="entry name" value="Na+/solute_symporter_sf"/>
</dbReference>
<dbReference type="Gene3D" id="3.40.50.720">
    <property type="entry name" value="NAD(P)-binding Rossmann-like Domain"/>
    <property type="match status" value="1"/>
</dbReference>
<feature type="transmembrane region" description="Helical" evidence="10">
    <location>
        <begin position="152"/>
        <end position="173"/>
    </location>
</feature>
<evidence type="ECO:0000256" key="6">
    <source>
        <dbReference type="ARBA" id="ARBA00022958"/>
    </source>
</evidence>
<dbReference type="InterPro" id="IPR006153">
    <property type="entry name" value="Cation/H_exchanger_TM"/>
</dbReference>
<feature type="domain" description="Cation/H+ exchanger transmembrane" evidence="11">
    <location>
        <begin position="19"/>
        <end position="379"/>
    </location>
</feature>
<evidence type="ECO:0000256" key="7">
    <source>
        <dbReference type="ARBA" id="ARBA00022989"/>
    </source>
</evidence>
<dbReference type="GO" id="GO:0016020">
    <property type="term" value="C:membrane"/>
    <property type="evidence" value="ECO:0007669"/>
    <property type="project" value="UniProtKB-SubCell"/>
</dbReference>
<evidence type="ECO:0000259" key="11">
    <source>
        <dbReference type="Pfam" id="PF00999"/>
    </source>
</evidence>
<keyword evidence="3" id="KW-0050">Antiport</keyword>
<evidence type="ECO:0000256" key="4">
    <source>
        <dbReference type="ARBA" id="ARBA00022538"/>
    </source>
</evidence>
<feature type="transmembrane region" description="Helical" evidence="10">
    <location>
        <begin position="185"/>
        <end position="207"/>
    </location>
</feature>
<dbReference type="EMBL" id="CABFMQ020000001">
    <property type="protein sequence ID" value="VTZ48203.1"/>
    <property type="molecule type" value="Genomic_DNA"/>
</dbReference>